<dbReference type="EMBL" id="FOIN01000004">
    <property type="protein sequence ID" value="SET24977.1"/>
    <property type="molecule type" value="Genomic_DNA"/>
</dbReference>
<keyword evidence="2" id="KW-0472">Membrane</keyword>
<evidence type="ECO:0000256" key="1">
    <source>
        <dbReference type="SAM" id="Coils"/>
    </source>
</evidence>
<dbReference type="OrthoDB" id="1641803at2"/>
<dbReference type="RefSeq" id="WP_092352465.1">
    <property type="nucleotide sequence ID" value="NZ_CANSQN010000011.1"/>
</dbReference>
<reference evidence="5" key="1">
    <citation type="submission" date="2016-10" db="EMBL/GenBank/DDBJ databases">
        <authorList>
            <person name="Varghese N."/>
            <person name="Submissions S."/>
        </authorList>
    </citation>
    <scope>NUCLEOTIDE SEQUENCE [LARGE SCALE GENOMIC DNA]</scope>
    <source>
        <strain evidence="5">DSM 1551</strain>
    </source>
</reference>
<organism evidence="4 5">
    <name type="scientific">Thomasclavelia cocleata</name>
    <dbReference type="NCBI Taxonomy" id="69824"/>
    <lineage>
        <taxon>Bacteria</taxon>
        <taxon>Bacillati</taxon>
        <taxon>Bacillota</taxon>
        <taxon>Erysipelotrichia</taxon>
        <taxon>Erysipelotrichales</taxon>
        <taxon>Coprobacillaceae</taxon>
        <taxon>Thomasclavelia</taxon>
    </lineage>
</organism>
<feature type="domain" description="Putative zinc-ribbon" evidence="3">
    <location>
        <begin position="1"/>
        <end position="25"/>
    </location>
</feature>
<gene>
    <name evidence="4" type="ORF">SAMN04489758_10472</name>
</gene>
<dbReference type="Proteomes" id="UP000198558">
    <property type="component" value="Unassembled WGS sequence"/>
</dbReference>
<name>A0A1I0CZ85_9FIRM</name>
<keyword evidence="2" id="KW-1133">Transmembrane helix</keyword>
<dbReference type="AlphaFoldDB" id="A0A1I0CZ85"/>
<proteinExistence type="predicted"/>
<sequence>MKQCPNCKKNIPDSAKVCPHCGNRLEKGYKPMKRTNTFSNSFYIILALFLIFSPMISTMLFGSLLGEAVSTENVINTPKNAITLGSLKKADIKSEHTEYYFGSLSDFKKLVTNSDKYVDKIEKFENDLQDIINKYEKIDLKKEYSFYVTDQNNVYTELSYELNTDNNEIIIDLSYDLSGKTNGVNISQSITGLKDFESLKVKEDSYPLIKEIITLINDDKDFKSFNEAGKKFNDLENSFSERSNNLGNYGIGVNASADDSKTSMRVLSANEGYRFKIVYRTKVNLDKLV</sequence>
<accession>A0A1I0CZ85</accession>
<dbReference type="InterPro" id="IPR059113">
    <property type="entry name" value="Znf_ribbon"/>
</dbReference>
<dbReference type="GeneID" id="78287692"/>
<evidence type="ECO:0000256" key="2">
    <source>
        <dbReference type="SAM" id="Phobius"/>
    </source>
</evidence>
<dbReference type="Pfam" id="PF13248">
    <property type="entry name" value="Zn_ribbon_3"/>
    <property type="match status" value="1"/>
</dbReference>
<keyword evidence="1" id="KW-0175">Coiled coil</keyword>
<keyword evidence="2" id="KW-0812">Transmembrane</keyword>
<protein>
    <submittedName>
        <fullName evidence="4">Predicted nucleic acid-binding protein, contains Zn-ribbon domain</fullName>
    </submittedName>
</protein>
<evidence type="ECO:0000313" key="5">
    <source>
        <dbReference type="Proteomes" id="UP000198558"/>
    </source>
</evidence>
<evidence type="ECO:0000313" key="4">
    <source>
        <dbReference type="EMBL" id="SET24977.1"/>
    </source>
</evidence>
<evidence type="ECO:0000259" key="3">
    <source>
        <dbReference type="Pfam" id="PF13248"/>
    </source>
</evidence>
<feature type="coiled-coil region" evidence="1">
    <location>
        <begin position="114"/>
        <end position="141"/>
    </location>
</feature>
<feature type="transmembrane region" description="Helical" evidence="2">
    <location>
        <begin position="42"/>
        <end position="65"/>
    </location>
</feature>
<keyword evidence="5" id="KW-1185">Reference proteome</keyword>